<dbReference type="KEGG" id="vg:54987705"/>
<dbReference type="GeneID" id="54987705"/>
<dbReference type="Proteomes" id="UP000241935">
    <property type="component" value="Segment"/>
</dbReference>
<name>A0A2K9V3I3_9CAUD</name>
<evidence type="ECO:0000313" key="2">
    <source>
        <dbReference type="EMBL" id="AUV56614.1"/>
    </source>
</evidence>
<keyword evidence="3" id="KW-1185">Reference proteome</keyword>
<sequence>MKTIDESGTMLTTEPDLEAGYLVEDVEVVHHDAVEGTAPQWHRETAKLPDGSLAIYYRDGKEIGRDMVKIIDVPGVDPQPAWDEEVPVMRYIRYTAEELAAQAEAKKKAEEAAAAEAKKKAELETVPGRMDALEAANNDLVLMMADLIGG</sequence>
<evidence type="ECO:0000313" key="3">
    <source>
        <dbReference type="Proteomes" id="UP000241935"/>
    </source>
</evidence>
<dbReference type="RefSeq" id="YP_009797293.1">
    <property type="nucleotide sequence ID" value="NC_047912.1"/>
</dbReference>
<feature type="coiled-coil region" evidence="1">
    <location>
        <begin position="96"/>
        <end position="126"/>
    </location>
</feature>
<evidence type="ECO:0000256" key="1">
    <source>
        <dbReference type="SAM" id="Coils"/>
    </source>
</evidence>
<reference evidence="2 3" key="1">
    <citation type="submission" date="2017-12" db="EMBL/GenBank/DDBJ databases">
        <title>Phages infecting Faecalibacterium prausnitzii belong to novel viral genera that help decipher intestinal viromes.</title>
        <authorList>
            <person name="Petit M.-A."/>
            <person name="De Paepe M."/>
            <person name="Benevides L."/>
            <person name="Langella P."/>
        </authorList>
    </citation>
    <scope>NUCLEOTIDE SEQUENCE [LARGE SCALE GENOMIC DNA]</scope>
</reference>
<protein>
    <submittedName>
        <fullName evidence="2">Uncharacterized protein</fullName>
    </submittedName>
</protein>
<proteinExistence type="predicted"/>
<accession>A0A2K9V3I3</accession>
<keyword evidence="1" id="KW-0175">Coiled coil</keyword>
<organism evidence="2 3">
    <name type="scientific">Faecalibacterium phage FP_Lugh</name>
    <dbReference type="NCBI Taxonomy" id="2070184"/>
    <lineage>
        <taxon>Viruses</taxon>
        <taxon>Duplodnaviria</taxon>
        <taxon>Heunggongvirae</taxon>
        <taxon>Uroviricota</taxon>
        <taxon>Caudoviricetes</taxon>
        <taxon>Lughvirus</taxon>
        <taxon>Lughvirus lugh</taxon>
    </lineage>
</organism>
<dbReference type="EMBL" id="MG711464">
    <property type="protein sequence ID" value="AUV56614.1"/>
    <property type="molecule type" value="Genomic_DNA"/>
</dbReference>